<organism evidence="1 2">
    <name type="scientific">Oldenlandia corymbosa var. corymbosa</name>
    <dbReference type="NCBI Taxonomy" id="529605"/>
    <lineage>
        <taxon>Eukaryota</taxon>
        <taxon>Viridiplantae</taxon>
        <taxon>Streptophyta</taxon>
        <taxon>Embryophyta</taxon>
        <taxon>Tracheophyta</taxon>
        <taxon>Spermatophyta</taxon>
        <taxon>Magnoliopsida</taxon>
        <taxon>eudicotyledons</taxon>
        <taxon>Gunneridae</taxon>
        <taxon>Pentapetalae</taxon>
        <taxon>asterids</taxon>
        <taxon>lamiids</taxon>
        <taxon>Gentianales</taxon>
        <taxon>Rubiaceae</taxon>
        <taxon>Rubioideae</taxon>
        <taxon>Spermacoceae</taxon>
        <taxon>Hedyotis-Oldenlandia complex</taxon>
        <taxon>Oldenlandia</taxon>
    </lineage>
</organism>
<name>A0AAV1CR43_OLDCO</name>
<reference evidence="1" key="1">
    <citation type="submission" date="2023-03" db="EMBL/GenBank/DDBJ databases">
        <authorList>
            <person name="Julca I."/>
        </authorList>
    </citation>
    <scope>NUCLEOTIDE SEQUENCE</scope>
</reference>
<keyword evidence="2" id="KW-1185">Reference proteome</keyword>
<proteinExistence type="predicted"/>
<evidence type="ECO:0000313" key="1">
    <source>
        <dbReference type="EMBL" id="CAI9097836.1"/>
    </source>
</evidence>
<dbReference type="Proteomes" id="UP001161247">
    <property type="component" value="Chromosome 3"/>
</dbReference>
<dbReference type="EMBL" id="OX459120">
    <property type="protein sequence ID" value="CAI9097836.1"/>
    <property type="molecule type" value="Genomic_DNA"/>
</dbReference>
<sequence length="224" mass="26250">MEAHKLSLSIVGNNDVIRINPSPSSWKKIEEFSPRIVRDGVAINGFVYWLISEQDRNRFPMIDIRDQNELIVCLDIEREKFGIINSPSSLSFWVSHPNTRIEFIKTLYLTDEDAMRRTGIFETWAWKLKEKSCTFSWGWMKEHAIKLDFPVITDFSPTIVSPKSSREEELLIRLNGDDRTYYLYNPDENRFRIVDKPPRTDSRGSYAVSLSFYWESGLSFETCT</sequence>
<gene>
    <name evidence="1" type="ORF">OLC1_LOCUS8212</name>
</gene>
<dbReference type="AlphaFoldDB" id="A0AAV1CR43"/>
<protein>
    <submittedName>
        <fullName evidence="1">OLC1v1034345C1</fullName>
    </submittedName>
</protein>
<evidence type="ECO:0000313" key="2">
    <source>
        <dbReference type="Proteomes" id="UP001161247"/>
    </source>
</evidence>
<accession>A0AAV1CR43</accession>